<keyword evidence="5 6" id="KW-0472">Membrane</keyword>
<sequence>MSRFAVGPVLAAVLGIGVLSIMDALIKFVAANHATPQIALMRYFFGGIFAFIAFRAIGTPWPKLAMLRPHMWRSVVVAGTALSFFYALAVLPLAVVLALSFTSPIFIALFAALILGERPNRSIFIALALGFAGVLVVLGHELVQVGRADNALGLAAALFSAVTYALSMVVLKSRAARDPLTIIVLLQNSFAMVLLAPLGVVYWTPPLLSELAVFLGIGLLGTAGHLFMAWAYKRADASKLGVLEYTSFIWAVGIGFLFFAEVPTLSTLGGAALIVGGALIVSRQPPKVREPEVEVGP</sequence>
<feature type="transmembrane region" description="Helical" evidence="6">
    <location>
        <begin position="151"/>
        <end position="171"/>
    </location>
</feature>
<feature type="transmembrane region" description="Helical" evidence="6">
    <location>
        <begin position="41"/>
        <end position="58"/>
    </location>
</feature>
<comment type="subcellular location">
    <subcellularLocation>
        <location evidence="1">Membrane</location>
        <topology evidence="1">Multi-pass membrane protein</topology>
    </subcellularLocation>
</comment>
<evidence type="ECO:0000256" key="5">
    <source>
        <dbReference type="ARBA" id="ARBA00023136"/>
    </source>
</evidence>
<comment type="caution">
    <text evidence="8">The sequence shown here is derived from an EMBL/GenBank/DDBJ whole genome shotgun (WGS) entry which is preliminary data.</text>
</comment>
<feature type="transmembrane region" description="Helical" evidence="6">
    <location>
        <begin position="242"/>
        <end position="259"/>
    </location>
</feature>
<keyword evidence="3 6" id="KW-0812">Transmembrane</keyword>
<feature type="transmembrane region" description="Helical" evidence="6">
    <location>
        <begin position="122"/>
        <end position="139"/>
    </location>
</feature>
<dbReference type="AlphaFoldDB" id="A0A2W5QY87"/>
<evidence type="ECO:0000256" key="1">
    <source>
        <dbReference type="ARBA" id="ARBA00004141"/>
    </source>
</evidence>
<evidence type="ECO:0000313" key="9">
    <source>
        <dbReference type="Proteomes" id="UP000248887"/>
    </source>
</evidence>
<feature type="transmembrane region" description="Helical" evidence="6">
    <location>
        <begin position="265"/>
        <end position="282"/>
    </location>
</feature>
<evidence type="ECO:0000256" key="3">
    <source>
        <dbReference type="ARBA" id="ARBA00022692"/>
    </source>
</evidence>
<evidence type="ECO:0000256" key="4">
    <source>
        <dbReference type="ARBA" id="ARBA00022989"/>
    </source>
</evidence>
<gene>
    <name evidence="8" type="ORF">DI549_12375</name>
</gene>
<dbReference type="Pfam" id="PF00892">
    <property type="entry name" value="EamA"/>
    <property type="match status" value="2"/>
</dbReference>
<feature type="domain" description="EamA" evidence="7">
    <location>
        <begin position="9"/>
        <end position="138"/>
    </location>
</feature>
<feature type="domain" description="EamA" evidence="7">
    <location>
        <begin position="152"/>
        <end position="282"/>
    </location>
</feature>
<accession>A0A2W5QY87</accession>
<protein>
    <submittedName>
        <fullName evidence="8">EamA/RhaT family transporter</fullName>
    </submittedName>
</protein>
<feature type="transmembrane region" description="Helical" evidence="6">
    <location>
        <begin position="183"/>
        <end position="205"/>
    </location>
</feature>
<feature type="transmembrane region" description="Helical" evidence="6">
    <location>
        <begin position="70"/>
        <end position="89"/>
    </location>
</feature>
<keyword evidence="4 6" id="KW-1133">Transmembrane helix</keyword>
<evidence type="ECO:0000256" key="6">
    <source>
        <dbReference type="SAM" id="Phobius"/>
    </source>
</evidence>
<name>A0A2W5QY87_ANCNO</name>
<evidence type="ECO:0000256" key="2">
    <source>
        <dbReference type="ARBA" id="ARBA00009853"/>
    </source>
</evidence>
<dbReference type="GO" id="GO:0016020">
    <property type="term" value="C:membrane"/>
    <property type="evidence" value="ECO:0007669"/>
    <property type="project" value="UniProtKB-SubCell"/>
</dbReference>
<feature type="transmembrane region" description="Helical" evidence="6">
    <location>
        <begin position="95"/>
        <end position="115"/>
    </location>
</feature>
<organism evidence="8 9">
    <name type="scientific">Ancylobacter novellus</name>
    <name type="common">Thiobacillus novellus</name>
    <dbReference type="NCBI Taxonomy" id="921"/>
    <lineage>
        <taxon>Bacteria</taxon>
        <taxon>Pseudomonadati</taxon>
        <taxon>Pseudomonadota</taxon>
        <taxon>Alphaproteobacteria</taxon>
        <taxon>Hyphomicrobiales</taxon>
        <taxon>Xanthobacteraceae</taxon>
        <taxon>Ancylobacter</taxon>
    </lineage>
</organism>
<reference evidence="8 9" key="1">
    <citation type="submission" date="2017-08" db="EMBL/GenBank/DDBJ databases">
        <title>Infants hospitalized years apart are colonized by the same room-sourced microbial strains.</title>
        <authorList>
            <person name="Brooks B."/>
            <person name="Olm M.R."/>
            <person name="Firek B.A."/>
            <person name="Baker R."/>
            <person name="Thomas B.C."/>
            <person name="Morowitz M.J."/>
            <person name="Banfield J.F."/>
        </authorList>
    </citation>
    <scope>NUCLEOTIDE SEQUENCE [LARGE SCALE GENOMIC DNA]</scope>
    <source>
        <strain evidence="8">S2_005_001_R2_27</strain>
    </source>
</reference>
<dbReference type="InterPro" id="IPR037185">
    <property type="entry name" value="EmrE-like"/>
</dbReference>
<dbReference type="EMBL" id="QFQD01000035">
    <property type="protein sequence ID" value="PZQ82156.1"/>
    <property type="molecule type" value="Genomic_DNA"/>
</dbReference>
<evidence type="ECO:0000313" key="8">
    <source>
        <dbReference type="EMBL" id="PZQ82156.1"/>
    </source>
</evidence>
<dbReference type="PANTHER" id="PTHR22911">
    <property type="entry name" value="ACYL-MALONYL CONDENSING ENZYME-RELATED"/>
    <property type="match status" value="1"/>
</dbReference>
<proteinExistence type="inferred from homology"/>
<comment type="similarity">
    <text evidence="2">Belongs to the drug/metabolite transporter (DMT) superfamily. 10 TMS drug/metabolite exporter (DME) (TC 2.A.7.3) family.</text>
</comment>
<feature type="transmembrane region" description="Helical" evidence="6">
    <location>
        <begin position="211"/>
        <end position="230"/>
    </location>
</feature>
<dbReference type="InterPro" id="IPR000620">
    <property type="entry name" value="EamA_dom"/>
</dbReference>
<dbReference type="PANTHER" id="PTHR22911:SF6">
    <property type="entry name" value="SOLUTE CARRIER FAMILY 35 MEMBER G1"/>
    <property type="match status" value="1"/>
</dbReference>
<dbReference type="SUPFAM" id="SSF103481">
    <property type="entry name" value="Multidrug resistance efflux transporter EmrE"/>
    <property type="match status" value="2"/>
</dbReference>
<evidence type="ECO:0000259" key="7">
    <source>
        <dbReference type="Pfam" id="PF00892"/>
    </source>
</evidence>
<dbReference type="Proteomes" id="UP000248887">
    <property type="component" value="Unassembled WGS sequence"/>
</dbReference>